<dbReference type="RefSeq" id="WP_167239288.1">
    <property type="nucleotide sequence ID" value="NZ_WHJF01000079.1"/>
</dbReference>
<gene>
    <name evidence="1" type="ORF">F1735_23970</name>
</gene>
<dbReference type="Proteomes" id="UP000610594">
    <property type="component" value="Unassembled WGS sequence"/>
</dbReference>
<evidence type="ECO:0000313" key="1">
    <source>
        <dbReference type="EMBL" id="NHZ65319.1"/>
    </source>
</evidence>
<accession>A0ABX0N5E5</accession>
<dbReference type="EMBL" id="WHJF01000079">
    <property type="protein sequence ID" value="NHZ65319.1"/>
    <property type="molecule type" value="Genomic_DNA"/>
</dbReference>
<sequence length="89" mass="9201">MDRALRAMRHRGARAGCVNAGGDLAAFGDTVLPVMRRERDGSCSALGGLSNGAMASSRRGAPPPALAAMTRSFCQHRASSLSTVLSLTI</sequence>
<name>A0ABX0N5E5_9BURK</name>
<keyword evidence="2" id="KW-1185">Reference proteome</keyword>
<organism evidence="1 2">
    <name type="scientific">Massilia genomosp. 1</name>
    <dbReference type="NCBI Taxonomy" id="2609280"/>
    <lineage>
        <taxon>Bacteria</taxon>
        <taxon>Pseudomonadati</taxon>
        <taxon>Pseudomonadota</taxon>
        <taxon>Betaproteobacteria</taxon>
        <taxon>Burkholderiales</taxon>
        <taxon>Oxalobacteraceae</taxon>
        <taxon>Telluria group</taxon>
        <taxon>Massilia</taxon>
    </lineage>
</organism>
<proteinExistence type="predicted"/>
<protein>
    <recommendedName>
        <fullName evidence="3">Glutamine amidotransferase type-2 domain-containing protein</fullName>
    </recommendedName>
</protein>
<evidence type="ECO:0008006" key="3">
    <source>
        <dbReference type="Google" id="ProtNLM"/>
    </source>
</evidence>
<comment type="caution">
    <text evidence="1">The sequence shown here is derived from an EMBL/GenBank/DDBJ whole genome shotgun (WGS) entry which is preliminary data.</text>
</comment>
<reference evidence="1 2" key="1">
    <citation type="submission" date="2019-10" db="EMBL/GenBank/DDBJ databases">
        <title>Taxonomy of Antarctic Massilia spp.: description of Massilia rubra sp. nov., Massilia aquatica sp. nov., Massilia mucilaginosa sp. nov., Massilia frigida sp. nov. isolated from streams, lakes and regoliths.</title>
        <authorList>
            <person name="Holochova P."/>
            <person name="Sedlacek I."/>
            <person name="Kralova S."/>
            <person name="Maslanova I."/>
            <person name="Busse H.-J."/>
            <person name="Stankova E."/>
            <person name="Vrbovska V."/>
            <person name="Kovarovic V."/>
            <person name="Bartak M."/>
            <person name="Svec P."/>
            <person name="Pantucek R."/>
        </authorList>
    </citation>
    <scope>NUCLEOTIDE SEQUENCE [LARGE SCALE GENOMIC DNA]</scope>
    <source>
        <strain evidence="1 2">CCM 8694</strain>
    </source>
</reference>
<evidence type="ECO:0000313" key="2">
    <source>
        <dbReference type="Proteomes" id="UP000610594"/>
    </source>
</evidence>